<comment type="caution">
    <text evidence="1">The sequence shown here is derived from an EMBL/GenBank/DDBJ whole genome shotgun (WGS) entry which is preliminary data.</text>
</comment>
<name>A0A392S2P2_9FABA</name>
<feature type="non-terminal residue" evidence="1">
    <location>
        <position position="1"/>
    </location>
</feature>
<evidence type="ECO:0000313" key="2">
    <source>
        <dbReference type="Proteomes" id="UP000265520"/>
    </source>
</evidence>
<accession>A0A392S2P2</accession>
<reference evidence="1 2" key="1">
    <citation type="journal article" date="2018" name="Front. Plant Sci.">
        <title>Red Clover (Trifolium pratense) and Zigzag Clover (T. medium) - A Picture of Genomic Similarities and Differences.</title>
        <authorList>
            <person name="Dluhosova J."/>
            <person name="Istvanek J."/>
            <person name="Nedelnik J."/>
            <person name="Repkova J."/>
        </authorList>
    </citation>
    <scope>NUCLEOTIDE SEQUENCE [LARGE SCALE GENOMIC DNA]</scope>
    <source>
        <strain evidence="2">cv. 10/8</strain>
        <tissue evidence="1">Leaf</tissue>
    </source>
</reference>
<dbReference type="AlphaFoldDB" id="A0A392S2P2"/>
<keyword evidence="2" id="KW-1185">Reference proteome</keyword>
<evidence type="ECO:0000313" key="1">
    <source>
        <dbReference type="EMBL" id="MCI43118.1"/>
    </source>
</evidence>
<organism evidence="1 2">
    <name type="scientific">Trifolium medium</name>
    <dbReference type="NCBI Taxonomy" id="97028"/>
    <lineage>
        <taxon>Eukaryota</taxon>
        <taxon>Viridiplantae</taxon>
        <taxon>Streptophyta</taxon>
        <taxon>Embryophyta</taxon>
        <taxon>Tracheophyta</taxon>
        <taxon>Spermatophyta</taxon>
        <taxon>Magnoliopsida</taxon>
        <taxon>eudicotyledons</taxon>
        <taxon>Gunneridae</taxon>
        <taxon>Pentapetalae</taxon>
        <taxon>rosids</taxon>
        <taxon>fabids</taxon>
        <taxon>Fabales</taxon>
        <taxon>Fabaceae</taxon>
        <taxon>Papilionoideae</taxon>
        <taxon>50 kb inversion clade</taxon>
        <taxon>NPAAA clade</taxon>
        <taxon>Hologalegina</taxon>
        <taxon>IRL clade</taxon>
        <taxon>Trifolieae</taxon>
        <taxon>Trifolium</taxon>
    </lineage>
</organism>
<sequence>VSDGLGVTGVSDGLGAIGVFDGLGATGVAGGLGVTGVAGGPVKGHHGHHQQSVLTSPLPLTLVFA</sequence>
<dbReference type="EMBL" id="LXQA010313130">
    <property type="protein sequence ID" value="MCI43118.1"/>
    <property type="molecule type" value="Genomic_DNA"/>
</dbReference>
<dbReference type="Proteomes" id="UP000265520">
    <property type="component" value="Unassembled WGS sequence"/>
</dbReference>
<proteinExistence type="predicted"/>
<protein>
    <submittedName>
        <fullName evidence="1">Uncharacterized protein</fullName>
    </submittedName>
</protein>